<dbReference type="GeneID" id="91989487"/>
<reference evidence="3" key="1">
    <citation type="submission" date="2015-01" db="EMBL/GenBank/DDBJ databases">
        <title>The Genome Sequence of Cryptococcus gattii MMRL2647.</title>
        <authorList>
            <consortium name="The Broad Institute Genomics Platform"/>
            <person name="Cuomo C."/>
            <person name="Litvintseva A."/>
            <person name="Chen Y."/>
            <person name="Heitman J."/>
            <person name="Sun S."/>
            <person name="Springer D."/>
            <person name="Dromer F."/>
            <person name="Young S."/>
            <person name="Zeng Q."/>
            <person name="Gargeya S."/>
            <person name="Abouelleil A."/>
            <person name="Alvarado L."/>
            <person name="Chapman S.B."/>
            <person name="Gainer-Dewar J."/>
            <person name="Goldberg J."/>
            <person name="Griggs A."/>
            <person name="Gujja S."/>
            <person name="Hansen M."/>
            <person name="Howarth C."/>
            <person name="Imamovic A."/>
            <person name="Larimer J."/>
            <person name="Murphy C."/>
            <person name="Naylor J."/>
            <person name="Pearson M."/>
            <person name="Priest M."/>
            <person name="Roberts A."/>
            <person name="Saif S."/>
            <person name="Shea T."/>
            <person name="Sykes S."/>
            <person name="Wortman J."/>
            <person name="Nusbaum C."/>
            <person name="Birren B."/>
        </authorList>
    </citation>
    <scope>NUCLEOTIDE SEQUENCE [LARGE SCALE GENOMIC DNA]</scope>
    <source>
        <strain evidence="3">IND107</strain>
    </source>
</reference>
<name>A0ABR3BU35_9TREE</name>
<keyword evidence="3" id="KW-1185">Reference proteome</keyword>
<proteinExistence type="predicted"/>
<evidence type="ECO:0000313" key="3">
    <source>
        <dbReference type="Proteomes" id="UP000054399"/>
    </source>
</evidence>
<accession>A0ABR3BU35</accession>
<gene>
    <name evidence="2" type="ORF">I308_102631</name>
</gene>
<dbReference type="Proteomes" id="UP000054399">
    <property type="component" value="Unassembled WGS sequence"/>
</dbReference>
<reference evidence="2 3" key="2">
    <citation type="submission" date="2024-01" db="EMBL/GenBank/DDBJ databases">
        <title>Comparative genomics of Cryptococcus and Kwoniella reveals pathogenesis evolution and contrasting modes of karyotype evolution via chromosome fusion or intercentromeric recombination.</title>
        <authorList>
            <person name="Coelho M.A."/>
            <person name="David-Palma M."/>
            <person name="Shea T."/>
            <person name="Bowers K."/>
            <person name="Mcginley-Smith S."/>
            <person name="Mohammad A.W."/>
            <person name="Gnirke A."/>
            <person name="Yurkov A.M."/>
            <person name="Nowrousian M."/>
            <person name="Sun S."/>
            <person name="Cuomo C.A."/>
            <person name="Heitman J."/>
        </authorList>
    </citation>
    <scope>NUCLEOTIDE SEQUENCE [LARGE SCALE GENOMIC DNA]</scope>
    <source>
        <strain evidence="2 3">IND107</strain>
    </source>
</reference>
<dbReference type="EMBL" id="ATAM02000004">
    <property type="protein sequence ID" value="KAL0250455.1"/>
    <property type="molecule type" value="Genomic_DNA"/>
</dbReference>
<feature type="coiled-coil region" evidence="1">
    <location>
        <begin position="21"/>
        <end position="65"/>
    </location>
</feature>
<sequence>MDLHSVLMVIRRLNEKRQFHEENKELKMATLSLERERLAEDKARHDREELTLEKHRNREEQALEEHRRMEKWMKEEEMECKRREVSAKEDTWVRTSILEIARFVLSSVSGDTEAVYNKAIVLYNLDP</sequence>
<organism evidence="2 3">
    <name type="scientific">Cryptococcus tetragattii IND107</name>
    <dbReference type="NCBI Taxonomy" id="1296105"/>
    <lineage>
        <taxon>Eukaryota</taxon>
        <taxon>Fungi</taxon>
        <taxon>Dikarya</taxon>
        <taxon>Basidiomycota</taxon>
        <taxon>Agaricomycotina</taxon>
        <taxon>Tremellomycetes</taxon>
        <taxon>Tremellales</taxon>
        <taxon>Cryptococcaceae</taxon>
        <taxon>Cryptococcus</taxon>
        <taxon>Cryptococcus gattii species complex</taxon>
    </lineage>
</organism>
<evidence type="ECO:0000313" key="2">
    <source>
        <dbReference type="EMBL" id="KAL0250455.1"/>
    </source>
</evidence>
<dbReference type="RefSeq" id="XP_066614642.1">
    <property type="nucleotide sequence ID" value="XM_066757173.1"/>
</dbReference>
<keyword evidence="1" id="KW-0175">Coiled coil</keyword>
<protein>
    <submittedName>
        <fullName evidence="2">Uncharacterized protein</fullName>
    </submittedName>
</protein>
<evidence type="ECO:0000256" key="1">
    <source>
        <dbReference type="SAM" id="Coils"/>
    </source>
</evidence>
<comment type="caution">
    <text evidence="2">The sequence shown here is derived from an EMBL/GenBank/DDBJ whole genome shotgun (WGS) entry which is preliminary data.</text>
</comment>